<name>A0A160IJ55_9BACL</name>
<proteinExistence type="predicted"/>
<gene>
    <name evidence="1" type="ORF">ABE65_004395</name>
</gene>
<organism evidence="1 2">
    <name type="scientific">Fictibacillus phosphorivorans</name>
    <dbReference type="NCBI Taxonomy" id="1221500"/>
    <lineage>
        <taxon>Bacteria</taxon>
        <taxon>Bacillati</taxon>
        <taxon>Bacillota</taxon>
        <taxon>Bacilli</taxon>
        <taxon>Bacillales</taxon>
        <taxon>Fictibacillaceae</taxon>
        <taxon>Fictibacillus</taxon>
    </lineage>
</organism>
<dbReference type="Proteomes" id="UP000076623">
    <property type="component" value="Chromosome"/>
</dbReference>
<dbReference type="AlphaFoldDB" id="A0A160IJ55"/>
<accession>A0A160IJ55</accession>
<evidence type="ECO:0000313" key="1">
    <source>
        <dbReference type="EMBL" id="ANC76088.1"/>
    </source>
</evidence>
<protein>
    <recommendedName>
        <fullName evidence="3">ParB/Sulfiredoxin domain-containing protein</fullName>
    </recommendedName>
</protein>
<dbReference type="KEGG" id="fpn:ABE65_004395"/>
<keyword evidence="2" id="KW-1185">Reference proteome</keyword>
<evidence type="ECO:0008006" key="3">
    <source>
        <dbReference type="Google" id="ProtNLM"/>
    </source>
</evidence>
<dbReference type="RefSeq" id="WP_066391715.1">
    <property type="nucleotide sequence ID" value="NZ_CP015378.1"/>
</dbReference>
<dbReference type="EMBL" id="CP015378">
    <property type="protein sequence ID" value="ANC76088.1"/>
    <property type="molecule type" value="Genomic_DNA"/>
</dbReference>
<reference evidence="1 2" key="1">
    <citation type="submission" date="2016-04" db="EMBL/GenBank/DDBJ databases">
        <title>Complete genome sequence of Fictibacillus phosphorivorans G25-29, a strain toxic to nematodes.</title>
        <authorList>
            <person name="Zheng Z."/>
        </authorList>
    </citation>
    <scope>NUCLEOTIDE SEQUENCE [LARGE SCALE GENOMIC DNA]</scope>
    <source>
        <strain evidence="1 2">G25-29</strain>
    </source>
</reference>
<sequence>MKLNVQYIHLSKIKPDYSIKLTNHVKMLKNRMWDSMHMLVVKKDKKNEFSIISGNDRYEYLKKHTKTNYALCMIDEHPTKTGIKNWLQRMKGIKKKEQEKNESKVSQTALSIIKCFVKEEPRYHDLSLSKRLKVLLLAVRYKKTVIGSMKSKVDDLINNN</sequence>
<evidence type="ECO:0000313" key="2">
    <source>
        <dbReference type="Proteomes" id="UP000076623"/>
    </source>
</evidence>